<accession>A0A3B0ZI76</accession>
<evidence type="ECO:0000256" key="1">
    <source>
        <dbReference type="SAM" id="MobiDB-lite"/>
    </source>
</evidence>
<name>A0A3B0ZI76_9ZZZZ</name>
<proteinExistence type="predicted"/>
<evidence type="ECO:0000313" key="2">
    <source>
        <dbReference type="EMBL" id="VAW88780.1"/>
    </source>
</evidence>
<sequence length="538" mass="60923">MSNQPPMQTSNSETAPPQSGTSETSPDVIRRWIRALPLADQRATIQLTTAALRDLNNFNMTIGQRAHALALFSPLINTLIKRIAQYYEHSRLSFASNKREHFDNIQAMLDEAVNGYLIIINESPLPAPLRTHGGEQTRHNKRRVPAGSDTHYLCCALYQAIEHLSQRLLHSYLVYTTPSAEVWAEIHRLYYIAETYNIPATPFSFGSNNKASQGKALSIERSYKRILLFSLANPFHLMPHEMTRAYQSLRSWAQQCKIIRSDSPEKLQGRFYIDLESDQPPTHHSLNRLDLELPSLRLLDIAETLPSGKYQRALDKRLTHALIIRPERLTRRTKTDKEITIVNGLNASHHFINNESCTQHIIDSINPVNPIEVQTTSATNRPSTFSAQQKNSSLGGLALHYNEATQYLPTGALITYRPTQNTLNNGWNIGTVRWSRNNLDKGYELGIQCLAEDGAAVKSSMLEGENSPGELHPSLLTPNVDPLIHPTTLIAPVKQYHVGDKLKIHREESQFHIELTQLIETTWAYAHYRFNIIADQSH</sequence>
<feature type="region of interest" description="Disordered" evidence="1">
    <location>
        <begin position="1"/>
        <end position="26"/>
    </location>
</feature>
<feature type="compositionally biased region" description="Polar residues" evidence="1">
    <location>
        <begin position="1"/>
        <end position="25"/>
    </location>
</feature>
<protein>
    <recommendedName>
        <fullName evidence="3">Molecular chaperone</fullName>
    </recommendedName>
</protein>
<gene>
    <name evidence="2" type="ORF">MNBD_GAMMA17-1354</name>
</gene>
<dbReference type="AlphaFoldDB" id="A0A3B0ZI76"/>
<evidence type="ECO:0008006" key="3">
    <source>
        <dbReference type="Google" id="ProtNLM"/>
    </source>
</evidence>
<dbReference type="EMBL" id="UOFQ01000107">
    <property type="protein sequence ID" value="VAW88780.1"/>
    <property type="molecule type" value="Genomic_DNA"/>
</dbReference>
<reference evidence="2" key="1">
    <citation type="submission" date="2018-06" db="EMBL/GenBank/DDBJ databases">
        <authorList>
            <person name="Zhirakovskaya E."/>
        </authorList>
    </citation>
    <scope>NUCLEOTIDE SEQUENCE</scope>
</reference>
<organism evidence="2">
    <name type="scientific">hydrothermal vent metagenome</name>
    <dbReference type="NCBI Taxonomy" id="652676"/>
    <lineage>
        <taxon>unclassified sequences</taxon>
        <taxon>metagenomes</taxon>
        <taxon>ecological metagenomes</taxon>
    </lineage>
</organism>